<name>A0ABU3GMR3_9SPHI</name>
<dbReference type="Gene3D" id="3.40.50.1000">
    <property type="entry name" value="HAD superfamily/HAD-like"/>
    <property type="match status" value="1"/>
</dbReference>
<sequence>MQNIKNIIFDYGNVIFNIDFARVQQSLKYLGISDVETFFGHRQQDPVFDAFDRRTNFCRRIPQ</sequence>
<gene>
    <name evidence="1" type="ORF">QE417_000146</name>
</gene>
<keyword evidence="2" id="KW-1185">Reference proteome</keyword>
<organism evidence="1 2">
    <name type="scientific">Mucilaginibacter terrae</name>
    <dbReference type="NCBI Taxonomy" id="1955052"/>
    <lineage>
        <taxon>Bacteria</taxon>
        <taxon>Pseudomonadati</taxon>
        <taxon>Bacteroidota</taxon>
        <taxon>Sphingobacteriia</taxon>
        <taxon>Sphingobacteriales</taxon>
        <taxon>Sphingobacteriaceae</taxon>
        <taxon>Mucilaginibacter</taxon>
    </lineage>
</organism>
<dbReference type="RefSeq" id="WP_311946901.1">
    <property type="nucleotide sequence ID" value="NZ_JAVLVU010000001.1"/>
</dbReference>
<dbReference type="Proteomes" id="UP001258315">
    <property type="component" value="Unassembled WGS sequence"/>
</dbReference>
<dbReference type="Gene3D" id="1.10.150.240">
    <property type="entry name" value="Putative phosphatase, domain 2"/>
    <property type="match status" value="1"/>
</dbReference>
<dbReference type="EMBL" id="JAVLVU010000001">
    <property type="protein sequence ID" value="MDT3401074.1"/>
    <property type="molecule type" value="Genomic_DNA"/>
</dbReference>
<dbReference type="InterPro" id="IPR023214">
    <property type="entry name" value="HAD_sf"/>
</dbReference>
<evidence type="ECO:0000313" key="2">
    <source>
        <dbReference type="Proteomes" id="UP001258315"/>
    </source>
</evidence>
<protein>
    <submittedName>
        <fullName evidence="1">FMN phosphatase YigB (HAD superfamily)</fullName>
    </submittedName>
</protein>
<comment type="caution">
    <text evidence="1">The sequence shown here is derived from an EMBL/GenBank/DDBJ whole genome shotgun (WGS) entry which is preliminary data.</text>
</comment>
<dbReference type="InterPro" id="IPR023198">
    <property type="entry name" value="PGP-like_dom2"/>
</dbReference>
<accession>A0ABU3GMR3</accession>
<evidence type="ECO:0000313" key="1">
    <source>
        <dbReference type="EMBL" id="MDT3401074.1"/>
    </source>
</evidence>
<reference evidence="2" key="1">
    <citation type="submission" date="2023-07" db="EMBL/GenBank/DDBJ databases">
        <title>Functional and genomic diversity of the sorghum phyllosphere microbiome.</title>
        <authorList>
            <person name="Shade A."/>
        </authorList>
    </citation>
    <scope>NUCLEOTIDE SEQUENCE [LARGE SCALE GENOMIC DNA]</scope>
    <source>
        <strain evidence="2">SORGH_AS_0422</strain>
    </source>
</reference>
<proteinExistence type="predicted"/>